<dbReference type="Proteomes" id="UP001630127">
    <property type="component" value="Unassembled WGS sequence"/>
</dbReference>
<name>A0ABD2ZVI4_9GENT</name>
<proteinExistence type="predicted"/>
<organism evidence="1 2">
    <name type="scientific">Cinchona calisaya</name>
    <dbReference type="NCBI Taxonomy" id="153742"/>
    <lineage>
        <taxon>Eukaryota</taxon>
        <taxon>Viridiplantae</taxon>
        <taxon>Streptophyta</taxon>
        <taxon>Embryophyta</taxon>
        <taxon>Tracheophyta</taxon>
        <taxon>Spermatophyta</taxon>
        <taxon>Magnoliopsida</taxon>
        <taxon>eudicotyledons</taxon>
        <taxon>Gunneridae</taxon>
        <taxon>Pentapetalae</taxon>
        <taxon>asterids</taxon>
        <taxon>lamiids</taxon>
        <taxon>Gentianales</taxon>
        <taxon>Rubiaceae</taxon>
        <taxon>Cinchonoideae</taxon>
        <taxon>Cinchoneae</taxon>
        <taxon>Cinchona</taxon>
    </lineage>
</organism>
<evidence type="ECO:0000313" key="2">
    <source>
        <dbReference type="Proteomes" id="UP001630127"/>
    </source>
</evidence>
<evidence type="ECO:0000313" key="1">
    <source>
        <dbReference type="EMBL" id="KAL3523318.1"/>
    </source>
</evidence>
<dbReference type="EMBL" id="JBJUIK010000007">
    <property type="protein sequence ID" value="KAL3523318.1"/>
    <property type="molecule type" value="Genomic_DNA"/>
</dbReference>
<gene>
    <name evidence="1" type="ORF">ACH5RR_016152</name>
</gene>
<sequence>MLEQRIKSGKFADISVPKVLSKGETKGKEKKDRGHATDNCHALRHEIQDLIDNGEFIPLIDVEQAYDPSINMISVEESSDGGAELTIPESEIIEKFSPMHL</sequence>
<comment type="caution">
    <text evidence="1">The sequence shown here is derived from an EMBL/GenBank/DDBJ whole genome shotgun (WGS) entry which is preliminary data.</text>
</comment>
<dbReference type="AlphaFoldDB" id="A0ABD2ZVI4"/>
<accession>A0ABD2ZVI4</accession>
<reference evidence="1 2" key="1">
    <citation type="submission" date="2024-11" db="EMBL/GenBank/DDBJ databases">
        <title>A near-complete genome assembly of Cinchona calisaya.</title>
        <authorList>
            <person name="Lian D.C."/>
            <person name="Zhao X.W."/>
            <person name="Wei L."/>
        </authorList>
    </citation>
    <scope>NUCLEOTIDE SEQUENCE [LARGE SCALE GENOMIC DNA]</scope>
    <source>
        <tissue evidence="1">Nenye</tissue>
    </source>
</reference>
<keyword evidence="2" id="KW-1185">Reference proteome</keyword>
<protein>
    <submittedName>
        <fullName evidence="1">Uncharacterized protein</fullName>
    </submittedName>
</protein>